<evidence type="ECO:0000313" key="3">
    <source>
        <dbReference type="Proteomes" id="UP001232725"/>
    </source>
</evidence>
<dbReference type="EMBL" id="JAVALS010000004">
    <property type="protein sequence ID" value="MDP5227260.1"/>
    <property type="molecule type" value="Genomic_DNA"/>
</dbReference>
<dbReference type="Proteomes" id="UP001232725">
    <property type="component" value="Unassembled WGS sequence"/>
</dbReference>
<organism evidence="2 3">
    <name type="scientific">Arthrobacter horti</name>
    <dbReference type="NCBI Taxonomy" id="3068273"/>
    <lineage>
        <taxon>Bacteria</taxon>
        <taxon>Bacillati</taxon>
        <taxon>Actinomycetota</taxon>
        <taxon>Actinomycetes</taxon>
        <taxon>Micrococcales</taxon>
        <taxon>Micrococcaceae</taxon>
        <taxon>Arthrobacter</taxon>
    </lineage>
</organism>
<comment type="caution">
    <text evidence="2">The sequence shown here is derived from an EMBL/GenBank/DDBJ whole genome shotgun (WGS) entry which is preliminary data.</text>
</comment>
<keyword evidence="1" id="KW-0472">Membrane</keyword>
<gene>
    <name evidence="2" type="ORF">Q9R02_08865</name>
</gene>
<evidence type="ECO:0000313" key="2">
    <source>
        <dbReference type="EMBL" id="MDP5227260.1"/>
    </source>
</evidence>
<keyword evidence="1" id="KW-0812">Transmembrane</keyword>
<keyword evidence="3" id="KW-1185">Reference proteome</keyword>
<protein>
    <submittedName>
        <fullName evidence="2">Uncharacterized protein</fullName>
    </submittedName>
</protein>
<keyword evidence="1" id="KW-1133">Transmembrane helix</keyword>
<dbReference type="RefSeq" id="WP_305996342.1">
    <property type="nucleotide sequence ID" value="NZ_JAVALS010000004.1"/>
</dbReference>
<name>A0ABT9INX8_9MICC</name>
<proteinExistence type="predicted"/>
<accession>A0ABT9INX8</accession>
<reference evidence="2 3" key="1">
    <citation type="submission" date="2023-08" db="EMBL/GenBank/DDBJ databases">
        <title>Arthrobacter horti sp. nov., isolated from forest soil.</title>
        <authorList>
            <person name="Park M."/>
        </authorList>
    </citation>
    <scope>NUCLEOTIDE SEQUENCE [LARGE SCALE GENOMIC DNA]</scope>
    <source>
        <strain evidence="2 3">YJM1</strain>
    </source>
</reference>
<feature type="transmembrane region" description="Helical" evidence="1">
    <location>
        <begin position="30"/>
        <end position="54"/>
    </location>
</feature>
<evidence type="ECO:0000256" key="1">
    <source>
        <dbReference type="SAM" id="Phobius"/>
    </source>
</evidence>
<sequence>MACLATVLLARALPAPTERSERGDVPGWVMVTLMTAALVALLLAVAGPALEGLFKQAIDTVTRK</sequence>